<dbReference type="EMBL" id="BMGG01000029">
    <property type="protein sequence ID" value="GGC95071.1"/>
    <property type="molecule type" value="Genomic_DNA"/>
</dbReference>
<keyword evidence="3" id="KW-1185">Reference proteome</keyword>
<gene>
    <name evidence="2" type="ORF">GCM10010994_60990</name>
</gene>
<reference evidence="2" key="1">
    <citation type="journal article" date="2014" name="Int. J. Syst. Evol. Microbiol.">
        <title>Complete genome sequence of Corynebacterium casei LMG S-19264T (=DSM 44701T), isolated from a smear-ripened cheese.</title>
        <authorList>
            <consortium name="US DOE Joint Genome Institute (JGI-PGF)"/>
            <person name="Walter F."/>
            <person name="Albersmeier A."/>
            <person name="Kalinowski J."/>
            <person name="Ruckert C."/>
        </authorList>
    </citation>
    <scope>NUCLEOTIDE SEQUENCE</scope>
    <source>
        <strain evidence="2">CGMCC 1.12919</strain>
    </source>
</reference>
<organism evidence="2 3">
    <name type="scientific">Chelatococcus reniformis</name>
    <dbReference type="NCBI Taxonomy" id="1494448"/>
    <lineage>
        <taxon>Bacteria</taxon>
        <taxon>Pseudomonadati</taxon>
        <taxon>Pseudomonadota</taxon>
        <taxon>Alphaproteobacteria</taxon>
        <taxon>Hyphomicrobiales</taxon>
        <taxon>Chelatococcaceae</taxon>
        <taxon>Chelatococcus</taxon>
    </lineage>
</organism>
<dbReference type="Proteomes" id="UP000637002">
    <property type="component" value="Unassembled WGS sequence"/>
</dbReference>
<protein>
    <submittedName>
        <fullName evidence="2">Uncharacterized protein</fullName>
    </submittedName>
</protein>
<accession>A0A916XR83</accession>
<sequence length="69" mass="7313">MPAAEERAKQRRQQVDARGRGSTVRASEIGNCDGTAMVGVETIRATKPAKARDCGAIPIMSVIEDAASR</sequence>
<name>A0A916XR83_9HYPH</name>
<evidence type="ECO:0000256" key="1">
    <source>
        <dbReference type="SAM" id="MobiDB-lite"/>
    </source>
</evidence>
<feature type="compositionally biased region" description="Basic and acidic residues" evidence="1">
    <location>
        <begin position="1"/>
        <end position="19"/>
    </location>
</feature>
<dbReference type="AlphaFoldDB" id="A0A916XR83"/>
<evidence type="ECO:0000313" key="3">
    <source>
        <dbReference type="Proteomes" id="UP000637002"/>
    </source>
</evidence>
<reference evidence="2" key="2">
    <citation type="submission" date="2020-09" db="EMBL/GenBank/DDBJ databases">
        <authorList>
            <person name="Sun Q."/>
            <person name="Zhou Y."/>
        </authorList>
    </citation>
    <scope>NUCLEOTIDE SEQUENCE</scope>
    <source>
        <strain evidence="2">CGMCC 1.12919</strain>
    </source>
</reference>
<feature type="region of interest" description="Disordered" evidence="1">
    <location>
        <begin position="1"/>
        <end position="27"/>
    </location>
</feature>
<comment type="caution">
    <text evidence="2">The sequence shown here is derived from an EMBL/GenBank/DDBJ whole genome shotgun (WGS) entry which is preliminary data.</text>
</comment>
<proteinExistence type="predicted"/>
<evidence type="ECO:0000313" key="2">
    <source>
        <dbReference type="EMBL" id="GGC95071.1"/>
    </source>
</evidence>